<dbReference type="Pfam" id="PF07275">
    <property type="entry name" value="ArdA"/>
    <property type="match status" value="1"/>
</dbReference>
<accession>A0ABU4PLU4</accession>
<dbReference type="Proteomes" id="UP001279660">
    <property type="component" value="Unassembled WGS sequence"/>
</dbReference>
<sequence length="178" mass="19748">MPTATITKTDRPRIYVACLAAYNNGILHGAWIDAARDPWELWDDIRAMLQASPVAGAEEYAIHDYEGFGGVRIAEYEGIDCVAHIAAFIVEHGALGAAVLDYYGDDMAEAREALEDRYIGSYTSLADYVQELTEDTTTIPASLRYYIDWQAMARDAEMSGDLFTIETAHDEVHVFAGR</sequence>
<dbReference type="Gene3D" id="3.10.20.480">
    <property type="entry name" value="Antirestriction protein ArdA, domain 1"/>
    <property type="match status" value="1"/>
</dbReference>
<dbReference type="InterPro" id="IPR041893">
    <property type="entry name" value="ArdA_dom3"/>
</dbReference>
<comment type="caution">
    <text evidence="1">The sequence shown here is derived from an EMBL/GenBank/DDBJ whole genome shotgun (WGS) entry which is preliminary data.</text>
</comment>
<dbReference type="RefSeq" id="WP_010402699.1">
    <property type="nucleotide sequence ID" value="NZ_JAWXXV010000001.1"/>
</dbReference>
<protein>
    <submittedName>
        <fullName evidence="1">Antirestriction protein ArdA</fullName>
    </submittedName>
</protein>
<dbReference type="Gene3D" id="1.10.10.1190">
    <property type="entry name" value="Antirestriction protein ArdA, domain 3"/>
    <property type="match status" value="1"/>
</dbReference>
<keyword evidence="2" id="KW-1185">Reference proteome</keyword>
<organism evidence="1 2">
    <name type="scientific">Sphingomonas echinoides</name>
    <dbReference type="NCBI Taxonomy" id="59803"/>
    <lineage>
        <taxon>Bacteria</taxon>
        <taxon>Pseudomonadati</taxon>
        <taxon>Pseudomonadota</taxon>
        <taxon>Alphaproteobacteria</taxon>
        <taxon>Sphingomonadales</taxon>
        <taxon>Sphingomonadaceae</taxon>
        <taxon>Sphingomonas</taxon>
    </lineage>
</organism>
<proteinExistence type="predicted"/>
<reference evidence="1 2" key="1">
    <citation type="submission" date="2023-11" db="EMBL/GenBank/DDBJ databases">
        <title>MicrobeMod: A computational toolkit for identifying prokaryotic methylation and restriction-modification with nanopore sequencing.</title>
        <authorList>
            <person name="Crits-Christoph A."/>
            <person name="Kang S.C."/>
            <person name="Lee H."/>
            <person name="Ostrov N."/>
        </authorList>
    </citation>
    <scope>NUCLEOTIDE SEQUENCE [LARGE SCALE GENOMIC DNA]</scope>
    <source>
        <strain evidence="1 2">ATCC 14820</strain>
    </source>
</reference>
<name>A0ABU4PLU4_9SPHN</name>
<evidence type="ECO:0000313" key="2">
    <source>
        <dbReference type="Proteomes" id="UP001279660"/>
    </source>
</evidence>
<evidence type="ECO:0000313" key="1">
    <source>
        <dbReference type="EMBL" id="MDX5984934.1"/>
    </source>
</evidence>
<dbReference type="EMBL" id="JAWXXV010000001">
    <property type="protein sequence ID" value="MDX5984934.1"/>
    <property type="molecule type" value="Genomic_DNA"/>
</dbReference>
<dbReference type="InterPro" id="IPR009899">
    <property type="entry name" value="ArdA"/>
</dbReference>
<gene>
    <name evidence="1" type="ORF">SIL82_11735</name>
</gene>
<dbReference type="InterPro" id="IPR041895">
    <property type="entry name" value="ArdA_dom1"/>
</dbReference>